<accession>A0A511UYJ8</accession>
<dbReference type="AlphaFoldDB" id="A0A511UYJ8"/>
<comment type="caution">
    <text evidence="2">The sequence shown here is derived from an EMBL/GenBank/DDBJ whole genome shotgun (WGS) entry which is preliminary data.</text>
</comment>
<keyword evidence="3" id="KW-1185">Reference proteome</keyword>
<evidence type="ECO:0000256" key="1">
    <source>
        <dbReference type="SAM" id="Phobius"/>
    </source>
</evidence>
<organism evidence="2 3">
    <name type="scientific">Cerasibacillus quisquiliarum</name>
    <dbReference type="NCBI Taxonomy" id="227865"/>
    <lineage>
        <taxon>Bacteria</taxon>
        <taxon>Bacillati</taxon>
        <taxon>Bacillota</taxon>
        <taxon>Bacilli</taxon>
        <taxon>Bacillales</taxon>
        <taxon>Bacillaceae</taxon>
        <taxon>Cerasibacillus</taxon>
    </lineage>
</organism>
<keyword evidence="1" id="KW-1133">Transmembrane helix</keyword>
<dbReference type="EMBL" id="BJXW01000022">
    <property type="protein sequence ID" value="GEN31716.1"/>
    <property type="molecule type" value="Genomic_DNA"/>
</dbReference>
<evidence type="ECO:0000313" key="3">
    <source>
        <dbReference type="Proteomes" id="UP000321491"/>
    </source>
</evidence>
<evidence type="ECO:0000313" key="2">
    <source>
        <dbReference type="EMBL" id="GEN31716.1"/>
    </source>
</evidence>
<evidence type="ECO:0008006" key="4">
    <source>
        <dbReference type="Google" id="ProtNLM"/>
    </source>
</evidence>
<proteinExistence type="predicted"/>
<dbReference type="OrthoDB" id="1924966at2"/>
<dbReference type="Proteomes" id="UP000321491">
    <property type="component" value="Unassembled WGS sequence"/>
</dbReference>
<feature type="transmembrane region" description="Helical" evidence="1">
    <location>
        <begin position="21"/>
        <end position="39"/>
    </location>
</feature>
<reference evidence="2 3" key="1">
    <citation type="submission" date="2019-07" db="EMBL/GenBank/DDBJ databases">
        <title>Whole genome shotgun sequence of Cerasibacillus quisquiliarum NBRC 102429.</title>
        <authorList>
            <person name="Hosoyama A."/>
            <person name="Uohara A."/>
            <person name="Ohji S."/>
            <person name="Ichikawa N."/>
        </authorList>
    </citation>
    <scope>NUCLEOTIDE SEQUENCE [LARGE SCALE GENOMIC DNA]</scope>
    <source>
        <strain evidence="2 3">NBRC 102429</strain>
    </source>
</reference>
<protein>
    <recommendedName>
        <fullName evidence="4">Heme ABC transporter</fullName>
    </recommendedName>
</protein>
<keyword evidence="1" id="KW-0812">Transmembrane</keyword>
<gene>
    <name evidence="2" type="ORF">CQU01_19540</name>
</gene>
<feature type="transmembrane region" description="Helical" evidence="1">
    <location>
        <begin position="45"/>
        <end position="65"/>
    </location>
</feature>
<name>A0A511UYJ8_9BACI</name>
<sequence length="78" mass="8954">MESNDKKYIEVWEDVVDMKDLVLSLIICSITTMGGYFLAPNDETKPLIFGLIGTVIGFIICTVIFKPKRTFEYIEEEE</sequence>
<dbReference type="RefSeq" id="WP_146938101.1">
    <property type="nucleotide sequence ID" value="NZ_BJXW01000022.1"/>
</dbReference>
<keyword evidence="1" id="KW-0472">Membrane</keyword>